<dbReference type="PANTHER" id="PTHR32071:SF117">
    <property type="entry name" value="PTS-DEPENDENT DIHYDROXYACETONE KINASE OPERON REGULATORY PROTEIN-RELATED"/>
    <property type="match status" value="1"/>
</dbReference>
<comment type="caution">
    <text evidence="11">The sequence shown here is derived from an EMBL/GenBank/DDBJ whole genome shotgun (WGS) entry which is preliminary data.</text>
</comment>
<evidence type="ECO:0000313" key="11">
    <source>
        <dbReference type="EMBL" id="RCK04460.1"/>
    </source>
</evidence>
<evidence type="ECO:0000259" key="9">
    <source>
        <dbReference type="PROSITE" id="PS50112"/>
    </source>
</evidence>
<dbReference type="PROSITE" id="PS50045">
    <property type="entry name" value="SIGMA54_INTERACT_4"/>
    <property type="match status" value="1"/>
</dbReference>
<dbReference type="Pfam" id="PF00158">
    <property type="entry name" value="Sigma54_activat"/>
    <property type="match status" value="1"/>
</dbReference>
<keyword evidence="11" id="KW-0808">Transferase</keyword>
<dbReference type="CDD" id="cd00130">
    <property type="entry name" value="PAS"/>
    <property type="match status" value="2"/>
</dbReference>
<dbReference type="GO" id="GO:0000160">
    <property type="term" value="P:phosphorelay signal transduction system"/>
    <property type="evidence" value="ECO:0007669"/>
    <property type="project" value="UniProtKB-KW"/>
</dbReference>
<feature type="domain" description="Sigma-54 factor interaction" evidence="8">
    <location>
        <begin position="319"/>
        <end position="548"/>
    </location>
</feature>
<dbReference type="InterPro" id="IPR025662">
    <property type="entry name" value="Sigma_54_int_dom_ATP-bd_1"/>
</dbReference>
<dbReference type="GO" id="GO:0003677">
    <property type="term" value="F:DNA binding"/>
    <property type="evidence" value="ECO:0007669"/>
    <property type="project" value="UniProtKB-KW"/>
</dbReference>
<dbReference type="Proteomes" id="UP000252419">
    <property type="component" value="Unassembled WGS sequence"/>
</dbReference>
<dbReference type="Pfam" id="PF00989">
    <property type="entry name" value="PAS"/>
    <property type="match status" value="1"/>
</dbReference>
<dbReference type="NCBIfam" id="TIGR00229">
    <property type="entry name" value="sensory_box"/>
    <property type="match status" value="1"/>
</dbReference>
<sequence>MDQIANPPPPTVSDALYQQALASHIHPTLLVHPQSDRIMFANQAAANLLGRSISDLKSTAMSSLHKGQVPSLVVFSQAALYHGFAWTRGLNLMHADGTEIQLEHEARALHWEGEDYLIIILCDLDARHRRDVDAEADNYLREGIAEWRRAERFFREIERENQLILGAAGEGIYGVNSDGITTFVNPAAERMLGWTAEELVGKEIHSIIHHSHINGDPYHAEHCPIYNAFREGIVRRVDDEVFWRSDGKPIRVEYTSTPIRDHGLVIGAVIVFRDITERKIAEEKLHAALAEVDRLRERLELENAYLQEEILSTNNHHEIIGQSEAINSALKQIDLVAPTDANVLITGESGTGKELIARAIHQASHRRDRVLVRVNCAAIPHELFESEFFGHVRGAFTGAVRDRVGRFELADGGTLFLDEVGEIPLELQGKLLRVLQDQKFERIGEERTREVNVRLLAATNRDLKEEVRLGRFREDLYFRLNVFPIECRPLRERPDDIPPLATHFLRNICQRLNIPQLTLTNGQVRSLMKYDWPGNARELENIIERAAILARDGKLNFDLPEPNRRETDHGNANPARDQASPQSAILTEDDRRKHEYDNIIRALETTRGRIFGPDGAAALLNVKPTTLASRIKKLRIDRRDFTPSGQP</sequence>
<feature type="domain" description="PAS" evidence="9">
    <location>
        <begin position="157"/>
        <end position="209"/>
    </location>
</feature>
<keyword evidence="3" id="KW-0902">Two-component regulatory system</keyword>
<keyword evidence="6" id="KW-0175">Coiled coil</keyword>
<evidence type="ECO:0000313" key="12">
    <source>
        <dbReference type="Proteomes" id="UP000252419"/>
    </source>
</evidence>
<dbReference type="Pfam" id="PF13426">
    <property type="entry name" value="PAS_9"/>
    <property type="match status" value="1"/>
</dbReference>
<dbReference type="RefSeq" id="WP_114123219.1">
    <property type="nucleotide sequence ID" value="NZ_JPWA01000029.1"/>
</dbReference>
<reference evidence="11 12" key="1">
    <citation type="submission" date="2014-07" db="EMBL/GenBank/DDBJ databases">
        <title>Draft genome sequence of Thalassospira xianhensis P-4 (MCCC 1A02616).</title>
        <authorList>
            <person name="Lai Q."/>
            <person name="Shao Z."/>
        </authorList>
    </citation>
    <scope>NUCLEOTIDE SEQUENCE [LARGE SCALE GENOMIC DNA]</scope>
    <source>
        <strain evidence="11 12">MCCC 1A02616</strain>
    </source>
</reference>
<dbReference type="GO" id="GO:0006355">
    <property type="term" value="P:regulation of DNA-templated transcription"/>
    <property type="evidence" value="ECO:0007669"/>
    <property type="project" value="InterPro"/>
</dbReference>
<dbReference type="EMBL" id="JPWA01000029">
    <property type="protein sequence ID" value="RCK04460.1"/>
    <property type="molecule type" value="Genomic_DNA"/>
</dbReference>
<feature type="coiled-coil region" evidence="6">
    <location>
        <begin position="278"/>
        <end position="309"/>
    </location>
</feature>
<dbReference type="SMART" id="SM00382">
    <property type="entry name" value="AAA"/>
    <property type="match status" value="1"/>
</dbReference>
<keyword evidence="5" id="KW-0010">Activator</keyword>
<dbReference type="GO" id="GO:0016301">
    <property type="term" value="F:kinase activity"/>
    <property type="evidence" value="ECO:0007669"/>
    <property type="project" value="UniProtKB-KW"/>
</dbReference>
<dbReference type="SUPFAM" id="SSF55785">
    <property type="entry name" value="PYP-like sensor domain (PAS domain)"/>
    <property type="match status" value="2"/>
</dbReference>
<evidence type="ECO:0000256" key="7">
    <source>
        <dbReference type="SAM" id="MobiDB-lite"/>
    </source>
</evidence>
<dbReference type="InterPro" id="IPR035965">
    <property type="entry name" value="PAS-like_dom_sf"/>
</dbReference>
<dbReference type="Gene3D" id="1.10.8.60">
    <property type="match status" value="1"/>
</dbReference>
<dbReference type="InterPro" id="IPR003593">
    <property type="entry name" value="AAA+_ATPase"/>
</dbReference>
<dbReference type="Pfam" id="PF25601">
    <property type="entry name" value="AAA_lid_14"/>
    <property type="match status" value="1"/>
</dbReference>
<keyword evidence="2" id="KW-0067">ATP-binding</keyword>
<dbReference type="FunFam" id="3.40.50.300:FF:000006">
    <property type="entry name" value="DNA-binding transcriptional regulator NtrC"/>
    <property type="match status" value="1"/>
</dbReference>
<evidence type="ECO:0000256" key="5">
    <source>
        <dbReference type="ARBA" id="ARBA00023159"/>
    </source>
</evidence>
<dbReference type="CDD" id="cd00009">
    <property type="entry name" value="AAA"/>
    <property type="match status" value="1"/>
</dbReference>
<organism evidence="11 12">
    <name type="scientific">Thalassospira xianhensis MCCC 1A02616</name>
    <dbReference type="NCBI Taxonomy" id="1177929"/>
    <lineage>
        <taxon>Bacteria</taxon>
        <taxon>Pseudomonadati</taxon>
        <taxon>Pseudomonadota</taxon>
        <taxon>Alphaproteobacteria</taxon>
        <taxon>Rhodospirillales</taxon>
        <taxon>Thalassospiraceae</taxon>
        <taxon>Thalassospira</taxon>
    </lineage>
</organism>
<dbReference type="PROSITE" id="PS50113">
    <property type="entry name" value="PAC"/>
    <property type="match status" value="1"/>
</dbReference>
<accession>A0A367U939</accession>
<dbReference type="InterPro" id="IPR025943">
    <property type="entry name" value="Sigma_54_int_dom_ATP-bd_2"/>
</dbReference>
<evidence type="ECO:0000256" key="3">
    <source>
        <dbReference type="ARBA" id="ARBA00023012"/>
    </source>
</evidence>
<evidence type="ECO:0000256" key="1">
    <source>
        <dbReference type="ARBA" id="ARBA00022741"/>
    </source>
</evidence>
<proteinExistence type="predicted"/>
<dbReference type="AlphaFoldDB" id="A0A367U939"/>
<dbReference type="Gene3D" id="3.40.50.300">
    <property type="entry name" value="P-loop containing nucleotide triphosphate hydrolases"/>
    <property type="match status" value="1"/>
</dbReference>
<dbReference type="GO" id="GO:0005524">
    <property type="term" value="F:ATP binding"/>
    <property type="evidence" value="ECO:0007669"/>
    <property type="project" value="UniProtKB-KW"/>
</dbReference>
<dbReference type="PROSITE" id="PS50112">
    <property type="entry name" value="PAS"/>
    <property type="match status" value="1"/>
</dbReference>
<feature type="region of interest" description="Disordered" evidence="7">
    <location>
        <begin position="557"/>
        <end position="591"/>
    </location>
</feature>
<keyword evidence="4" id="KW-0238">DNA-binding</keyword>
<dbReference type="Gene3D" id="3.30.450.20">
    <property type="entry name" value="PAS domain"/>
    <property type="match status" value="2"/>
</dbReference>
<dbReference type="InterPro" id="IPR027417">
    <property type="entry name" value="P-loop_NTPase"/>
</dbReference>
<dbReference type="InterPro" id="IPR013767">
    <property type="entry name" value="PAS_fold"/>
</dbReference>
<feature type="domain" description="PAC" evidence="10">
    <location>
        <begin position="235"/>
        <end position="287"/>
    </location>
</feature>
<dbReference type="PROSITE" id="PS00675">
    <property type="entry name" value="SIGMA54_INTERACT_1"/>
    <property type="match status" value="1"/>
</dbReference>
<dbReference type="PANTHER" id="PTHR32071">
    <property type="entry name" value="TRANSCRIPTIONAL REGULATORY PROTEIN"/>
    <property type="match status" value="1"/>
</dbReference>
<dbReference type="Gene3D" id="1.10.10.60">
    <property type="entry name" value="Homeodomain-like"/>
    <property type="match status" value="1"/>
</dbReference>
<protein>
    <submittedName>
        <fullName evidence="11">Histidine kinase</fullName>
    </submittedName>
</protein>
<dbReference type="InterPro" id="IPR002078">
    <property type="entry name" value="Sigma_54_int"/>
</dbReference>
<evidence type="ECO:0000259" key="8">
    <source>
        <dbReference type="PROSITE" id="PS50045"/>
    </source>
</evidence>
<keyword evidence="11" id="KW-0418">Kinase</keyword>
<gene>
    <name evidence="11" type="ORF">TH5_19410</name>
</gene>
<dbReference type="InterPro" id="IPR000014">
    <property type="entry name" value="PAS"/>
</dbReference>
<evidence type="ECO:0000256" key="6">
    <source>
        <dbReference type="SAM" id="Coils"/>
    </source>
</evidence>
<dbReference type="InterPro" id="IPR058031">
    <property type="entry name" value="AAA_lid_NorR"/>
</dbReference>
<dbReference type="SUPFAM" id="SSF52540">
    <property type="entry name" value="P-loop containing nucleoside triphosphate hydrolases"/>
    <property type="match status" value="1"/>
</dbReference>
<evidence type="ECO:0000259" key="10">
    <source>
        <dbReference type="PROSITE" id="PS50113"/>
    </source>
</evidence>
<dbReference type="InterPro" id="IPR000700">
    <property type="entry name" value="PAS-assoc_C"/>
</dbReference>
<name>A0A367U939_9PROT</name>
<dbReference type="SMART" id="SM00091">
    <property type="entry name" value="PAS"/>
    <property type="match status" value="2"/>
</dbReference>
<evidence type="ECO:0000256" key="4">
    <source>
        <dbReference type="ARBA" id="ARBA00023125"/>
    </source>
</evidence>
<dbReference type="PROSITE" id="PS00676">
    <property type="entry name" value="SIGMA54_INTERACT_2"/>
    <property type="match status" value="1"/>
</dbReference>
<evidence type="ECO:0000256" key="2">
    <source>
        <dbReference type="ARBA" id="ARBA00022840"/>
    </source>
</evidence>
<feature type="compositionally biased region" description="Basic and acidic residues" evidence="7">
    <location>
        <begin position="557"/>
        <end position="569"/>
    </location>
</feature>
<keyword evidence="12" id="KW-1185">Reference proteome</keyword>
<keyword evidence="1" id="KW-0547">Nucleotide-binding</keyword>